<reference evidence="3" key="1">
    <citation type="submission" date="2022-11" db="UniProtKB">
        <authorList>
            <consortium name="WormBaseParasite"/>
        </authorList>
    </citation>
    <scope>IDENTIFICATION</scope>
</reference>
<accession>A0A914V6W5</accession>
<evidence type="ECO:0000313" key="2">
    <source>
        <dbReference type="Proteomes" id="UP000887566"/>
    </source>
</evidence>
<dbReference type="WBParaSite" id="PSAMB.scaffold16117size1405.g36800.t1">
    <property type="protein sequence ID" value="PSAMB.scaffold16117size1405.g36800.t1"/>
    <property type="gene ID" value="PSAMB.scaffold16117size1405.g36800"/>
</dbReference>
<evidence type="ECO:0000313" key="3">
    <source>
        <dbReference type="WBParaSite" id="PSAMB.scaffold16117size1405.g36800.t1"/>
    </source>
</evidence>
<dbReference type="AlphaFoldDB" id="A0A914V6W5"/>
<organism evidence="2 3">
    <name type="scientific">Plectus sambesii</name>
    <dbReference type="NCBI Taxonomy" id="2011161"/>
    <lineage>
        <taxon>Eukaryota</taxon>
        <taxon>Metazoa</taxon>
        <taxon>Ecdysozoa</taxon>
        <taxon>Nematoda</taxon>
        <taxon>Chromadorea</taxon>
        <taxon>Plectida</taxon>
        <taxon>Plectina</taxon>
        <taxon>Plectoidea</taxon>
        <taxon>Plectidae</taxon>
        <taxon>Plectus</taxon>
    </lineage>
</organism>
<dbReference type="Proteomes" id="UP000887566">
    <property type="component" value="Unplaced"/>
</dbReference>
<keyword evidence="1" id="KW-0175">Coiled coil</keyword>
<feature type="coiled-coil region" evidence="1">
    <location>
        <begin position="27"/>
        <end position="54"/>
    </location>
</feature>
<protein>
    <submittedName>
        <fullName evidence="3">Uncharacterized protein</fullName>
    </submittedName>
</protein>
<evidence type="ECO:0000256" key="1">
    <source>
        <dbReference type="SAM" id="Coils"/>
    </source>
</evidence>
<keyword evidence="2" id="KW-1185">Reference proteome</keyword>
<name>A0A914V6W5_9BILA</name>
<sequence length="63" mass="7411">MLEKVKTELELEKVKLIRMTKKLKADLQIVKQDLQMTTETKKTLEQEKMNLNSKTDHLIGNLQ</sequence>
<proteinExistence type="predicted"/>